<dbReference type="CDD" id="cd09274">
    <property type="entry name" value="RNase_HI_RT_Ty3"/>
    <property type="match status" value="1"/>
</dbReference>
<evidence type="ECO:0000259" key="8">
    <source>
        <dbReference type="PROSITE" id="PS50994"/>
    </source>
</evidence>
<keyword evidence="1" id="KW-0808">Transferase</keyword>
<name>A0A2P4YDN0_9STRA</name>
<dbReference type="PROSITE" id="PS50994">
    <property type="entry name" value="INTEGRASE"/>
    <property type="match status" value="1"/>
</dbReference>
<proteinExistence type="predicted"/>
<evidence type="ECO:0000256" key="5">
    <source>
        <dbReference type="ARBA" id="ARBA00022801"/>
    </source>
</evidence>
<dbReference type="PANTHER" id="PTHR37984">
    <property type="entry name" value="PROTEIN CBG26694"/>
    <property type="match status" value="1"/>
</dbReference>
<dbReference type="GO" id="GO:0016787">
    <property type="term" value="F:hydrolase activity"/>
    <property type="evidence" value="ECO:0007669"/>
    <property type="project" value="UniProtKB-KW"/>
</dbReference>
<gene>
    <name evidence="9" type="ORF">PHPALM_6928</name>
</gene>
<dbReference type="GO" id="GO:0004519">
    <property type="term" value="F:endonuclease activity"/>
    <property type="evidence" value="ECO:0007669"/>
    <property type="project" value="UniProtKB-KW"/>
</dbReference>
<dbReference type="Gene3D" id="1.10.340.70">
    <property type="match status" value="1"/>
</dbReference>
<dbReference type="InterPro" id="IPR050951">
    <property type="entry name" value="Retrovirus_Pol_polyprotein"/>
</dbReference>
<reference evidence="9 10" key="1">
    <citation type="journal article" date="2017" name="Genome Biol. Evol.">
        <title>Phytophthora megakarya and P. palmivora, closely related causal agents of cacao black pod rot, underwent increases in genome sizes and gene numbers by different mechanisms.</title>
        <authorList>
            <person name="Ali S.S."/>
            <person name="Shao J."/>
            <person name="Lary D.J."/>
            <person name="Kronmiller B."/>
            <person name="Shen D."/>
            <person name="Strem M.D."/>
            <person name="Amoako-Attah I."/>
            <person name="Akrofi A.Y."/>
            <person name="Begoude B.A."/>
            <person name="Ten Hoopen G.M."/>
            <person name="Coulibaly K."/>
            <person name="Kebe B.I."/>
            <person name="Melnick R.L."/>
            <person name="Guiltinan M.J."/>
            <person name="Tyler B.M."/>
            <person name="Meinhardt L.W."/>
            <person name="Bailey B.A."/>
        </authorList>
    </citation>
    <scope>NUCLEOTIDE SEQUENCE [LARGE SCALE GENOMIC DNA]</scope>
    <source>
        <strain evidence="10">sbr112.9</strain>
    </source>
</reference>
<dbReference type="Pfam" id="PF17917">
    <property type="entry name" value="RT_RNaseH"/>
    <property type="match status" value="1"/>
</dbReference>
<feature type="compositionally biased region" description="Basic residues" evidence="7">
    <location>
        <begin position="1"/>
        <end position="10"/>
    </location>
</feature>
<dbReference type="GO" id="GO:0003964">
    <property type="term" value="F:RNA-directed DNA polymerase activity"/>
    <property type="evidence" value="ECO:0007669"/>
    <property type="project" value="UniProtKB-KW"/>
</dbReference>
<dbReference type="InterPro" id="IPR041373">
    <property type="entry name" value="RT_RNaseH"/>
</dbReference>
<dbReference type="InterPro" id="IPR041588">
    <property type="entry name" value="Integrase_H2C2"/>
</dbReference>
<dbReference type="SUPFAM" id="SSF53098">
    <property type="entry name" value="Ribonuclease H-like"/>
    <property type="match status" value="1"/>
</dbReference>
<organism evidence="9 10">
    <name type="scientific">Phytophthora palmivora</name>
    <dbReference type="NCBI Taxonomy" id="4796"/>
    <lineage>
        <taxon>Eukaryota</taxon>
        <taxon>Sar</taxon>
        <taxon>Stramenopiles</taxon>
        <taxon>Oomycota</taxon>
        <taxon>Peronosporomycetes</taxon>
        <taxon>Peronosporales</taxon>
        <taxon>Peronosporaceae</taxon>
        <taxon>Phytophthora</taxon>
    </lineage>
</organism>
<keyword evidence="10" id="KW-1185">Reference proteome</keyword>
<evidence type="ECO:0000256" key="3">
    <source>
        <dbReference type="ARBA" id="ARBA00022722"/>
    </source>
</evidence>
<evidence type="ECO:0000256" key="1">
    <source>
        <dbReference type="ARBA" id="ARBA00022679"/>
    </source>
</evidence>
<evidence type="ECO:0000313" key="9">
    <source>
        <dbReference type="EMBL" id="POM75903.1"/>
    </source>
</evidence>
<evidence type="ECO:0000256" key="7">
    <source>
        <dbReference type="SAM" id="MobiDB-lite"/>
    </source>
</evidence>
<dbReference type="GO" id="GO:0015074">
    <property type="term" value="P:DNA integration"/>
    <property type="evidence" value="ECO:0007669"/>
    <property type="project" value="InterPro"/>
</dbReference>
<dbReference type="Gene3D" id="3.30.420.10">
    <property type="entry name" value="Ribonuclease H-like superfamily/Ribonuclease H"/>
    <property type="match status" value="1"/>
</dbReference>
<dbReference type="GO" id="GO:0003676">
    <property type="term" value="F:nucleic acid binding"/>
    <property type="evidence" value="ECO:0007669"/>
    <property type="project" value="InterPro"/>
</dbReference>
<keyword evidence="2" id="KW-0548">Nucleotidyltransferase</keyword>
<dbReference type="OrthoDB" id="111931at2759"/>
<keyword evidence="5" id="KW-0378">Hydrolase</keyword>
<dbReference type="Proteomes" id="UP000237271">
    <property type="component" value="Unassembled WGS sequence"/>
</dbReference>
<dbReference type="EMBL" id="NCKW01003612">
    <property type="protein sequence ID" value="POM75903.1"/>
    <property type="molecule type" value="Genomic_DNA"/>
</dbReference>
<protein>
    <submittedName>
        <fullName evidence="9">Polyprotein</fullName>
    </submittedName>
</protein>
<dbReference type="InterPro" id="IPR001584">
    <property type="entry name" value="Integrase_cat-core"/>
</dbReference>
<dbReference type="Pfam" id="PF17921">
    <property type="entry name" value="Integrase_H2C2"/>
    <property type="match status" value="1"/>
</dbReference>
<feature type="domain" description="Integrase catalytic" evidence="8">
    <location>
        <begin position="315"/>
        <end position="479"/>
    </location>
</feature>
<dbReference type="InterPro" id="IPR043502">
    <property type="entry name" value="DNA/RNA_pol_sf"/>
</dbReference>
<dbReference type="SUPFAM" id="SSF56672">
    <property type="entry name" value="DNA/RNA polymerases"/>
    <property type="match status" value="1"/>
</dbReference>
<feature type="region of interest" description="Disordered" evidence="7">
    <location>
        <begin position="1"/>
        <end position="42"/>
    </location>
</feature>
<dbReference type="PANTHER" id="PTHR37984:SF5">
    <property type="entry name" value="PROTEIN NYNRIN-LIKE"/>
    <property type="match status" value="1"/>
</dbReference>
<accession>A0A2P4YDN0</accession>
<evidence type="ECO:0000256" key="6">
    <source>
        <dbReference type="ARBA" id="ARBA00022918"/>
    </source>
</evidence>
<evidence type="ECO:0000256" key="2">
    <source>
        <dbReference type="ARBA" id="ARBA00022695"/>
    </source>
</evidence>
<sequence>MDAMRGRRKNEKIDLSSEQVQSFDELERTLSEPPVLAHPDNDSPFHVKMDASDYAVGDDKKERVIAFGGRKLSTAEKMYPTREKELLAALHSMRIWRVYLIDEPFFINTDHRTLQTILEQKTCSQRLARWLNELGSYKPLFSWIPGASNIVADAISRNPVFQPVNSVQHVSLANLLQQLARQHESPVDDSAFLYRYLEDHDENSTTSVPVEVPKSLRANVKQFFVEAEVLYYQPIADEPRRICVPDDTDLLNAILYENYDSATCRHPGYLKTLLTLQSKYYWLHMDRTTRRYAASCEMYQRIKASHRKPAGLLHPLEIPSNRWTNISMDFITGLSRNRHSECDAIMVIVDRLTKRAHFIPTMTTCTAADTARLFRDYHQKLHGLPLSIISDRDSNFTSRFWSELMTCQQTQLQLSSAFRPETDDQTEKTNHFVSDYLRAFVNARHNDWNDKLSLAEFAYNARVHPSIGMEPFAADLGYVPRSADI</sequence>
<keyword evidence="3" id="KW-0540">Nuclease</keyword>
<dbReference type="InterPro" id="IPR012337">
    <property type="entry name" value="RNaseH-like_sf"/>
</dbReference>
<keyword evidence="4" id="KW-0255">Endonuclease</keyword>
<evidence type="ECO:0000313" key="10">
    <source>
        <dbReference type="Proteomes" id="UP000237271"/>
    </source>
</evidence>
<keyword evidence="6" id="KW-0695">RNA-directed DNA polymerase</keyword>
<evidence type="ECO:0000256" key="4">
    <source>
        <dbReference type="ARBA" id="ARBA00022759"/>
    </source>
</evidence>
<comment type="caution">
    <text evidence="9">The sequence shown here is derived from an EMBL/GenBank/DDBJ whole genome shotgun (WGS) entry which is preliminary data.</text>
</comment>
<dbReference type="AlphaFoldDB" id="A0A2P4YDN0"/>
<dbReference type="InterPro" id="IPR036397">
    <property type="entry name" value="RNaseH_sf"/>
</dbReference>